<dbReference type="PRINTS" id="PR00081">
    <property type="entry name" value="GDHRDH"/>
</dbReference>
<protein>
    <submittedName>
        <fullName evidence="4">Uncharacterized protein</fullName>
    </submittedName>
</protein>
<dbReference type="AlphaFoldDB" id="A0AAD5XJX1"/>
<dbReference type="GO" id="GO:0016491">
    <property type="term" value="F:oxidoreductase activity"/>
    <property type="evidence" value="ECO:0007669"/>
    <property type="project" value="UniProtKB-KW"/>
</dbReference>
<evidence type="ECO:0000256" key="2">
    <source>
        <dbReference type="ARBA" id="ARBA00023002"/>
    </source>
</evidence>
<accession>A0AAD5XJX1</accession>
<dbReference type="Gene3D" id="3.40.50.720">
    <property type="entry name" value="NAD(P)-binding Rossmann-like Domain"/>
    <property type="match status" value="2"/>
</dbReference>
<dbReference type="Pfam" id="PF13561">
    <property type="entry name" value="adh_short_C2"/>
    <property type="match status" value="1"/>
</dbReference>
<dbReference type="PANTHER" id="PTHR43639">
    <property type="entry name" value="OXIDOREDUCTASE, SHORT-CHAIN DEHYDROGENASE/REDUCTASE FAMILY (AFU_ORTHOLOGUE AFUA_5G02870)"/>
    <property type="match status" value="1"/>
</dbReference>
<dbReference type="InterPro" id="IPR036291">
    <property type="entry name" value="NAD(P)-bd_dom_sf"/>
</dbReference>
<evidence type="ECO:0000256" key="3">
    <source>
        <dbReference type="SAM" id="SignalP"/>
    </source>
</evidence>
<keyword evidence="3" id="KW-0732">Signal</keyword>
<comment type="similarity">
    <text evidence="1">Belongs to the short-chain dehydrogenases/reductases (SDR) family.</text>
</comment>
<reference evidence="4" key="1">
    <citation type="submission" date="2020-05" db="EMBL/GenBank/DDBJ databases">
        <title>Phylogenomic resolution of chytrid fungi.</title>
        <authorList>
            <person name="Stajich J.E."/>
            <person name="Amses K."/>
            <person name="Simmons R."/>
            <person name="Seto K."/>
            <person name="Myers J."/>
            <person name="Bonds A."/>
            <person name="Quandt C.A."/>
            <person name="Barry K."/>
            <person name="Liu P."/>
            <person name="Grigoriev I."/>
            <person name="Longcore J.E."/>
            <person name="James T.Y."/>
        </authorList>
    </citation>
    <scope>NUCLEOTIDE SEQUENCE</scope>
    <source>
        <strain evidence="4">JEL0513</strain>
    </source>
</reference>
<evidence type="ECO:0000313" key="5">
    <source>
        <dbReference type="Proteomes" id="UP001211907"/>
    </source>
</evidence>
<dbReference type="EMBL" id="JADGJH010000169">
    <property type="protein sequence ID" value="KAJ3135227.1"/>
    <property type="molecule type" value="Genomic_DNA"/>
</dbReference>
<feature type="chain" id="PRO_5042280865" evidence="3">
    <location>
        <begin position="16"/>
        <end position="223"/>
    </location>
</feature>
<dbReference type="PRINTS" id="PR00080">
    <property type="entry name" value="SDRFAMILY"/>
</dbReference>
<name>A0AAD5XJX1_9FUNG</name>
<dbReference type="PANTHER" id="PTHR43639:SF1">
    <property type="entry name" value="SHORT-CHAIN DEHYDROGENASE_REDUCTASE FAMILY PROTEIN"/>
    <property type="match status" value="1"/>
</dbReference>
<proteinExistence type="inferred from homology"/>
<keyword evidence="2" id="KW-0560">Oxidoreductase</keyword>
<dbReference type="SUPFAM" id="SSF51735">
    <property type="entry name" value="NAD(P)-binding Rossmann-fold domains"/>
    <property type="match status" value="1"/>
</dbReference>
<feature type="signal peptide" evidence="3">
    <location>
        <begin position="1"/>
        <end position="15"/>
    </location>
</feature>
<sequence length="223" mass="23431">MSSLLKLTLLFATLGTKVVVNYAGNKAAAEEVVSSIKVLGSEAIAVQADVSNEQDSSTSRNSMFSSTMQVYSSVHQLRPRLPNIPYIQEHGTIINITSIVTKGPFPGVSNTLSKAVIEGFTRTLAVELGPRKIRVNTISPGHIDSDMLRSAGDGVAAAGAETSLFKRLGTPEDIAESAAFLAVPRSGACVTGANLLSHGGAGGFSIYGMKLIFSRILLHKVNT</sequence>
<comment type="caution">
    <text evidence="4">The sequence shown here is derived from an EMBL/GenBank/DDBJ whole genome shotgun (WGS) entry which is preliminary data.</text>
</comment>
<evidence type="ECO:0000313" key="4">
    <source>
        <dbReference type="EMBL" id="KAJ3135227.1"/>
    </source>
</evidence>
<evidence type="ECO:0000256" key="1">
    <source>
        <dbReference type="ARBA" id="ARBA00006484"/>
    </source>
</evidence>
<dbReference type="Proteomes" id="UP001211907">
    <property type="component" value="Unassembled WGS sequence"/>
</dbReference>
<dbReference type="InterPro" id="IPR002347">
    <property type="entry name" value="SDR_fam"/>
</dbReference>
<keyword evidence="5" id="KW-1185">Reference proteome</keyword>
<organism evidence="4 5">
    <name type="scientific">Physocladia obscura</name>
    <dbReference type="NCBI Taxonomy" id="109957"/>
    <lineage>
        <taxon>Eukaryota</taxon>
        <taxon>Fungi</taxon>
        <taxon>Fungi incertae sedis</taxon>
        <taxon>Chytridiomycota</taxon>
        <taxon>Chytridiomycota incertae sedis</taxon>
        <taxon>Chytridiomycetes</taxon>
        <taxon>Chytridiales</taxon>
        <taxon>Chytriomycetaceae</taxon>
        <taxon>Physocladia</taxon>
    </lineage>
</organism>
<gene>
    <name evidence="4" type="ORF">HK100_002888</name>
</gene>